<keyword evidence="8" id="KW-1185">Reference proteome</keyword>
<dbReference type="PROSITE" id="PS00670">
    <property type="entry name" value="D_2_HYDROXYACID_DH_2"/>
    <property type="match status" value="1"/>
</dbReference>
<organism evidence="7 8">
    <name type="scientific">Fusicatenibacter faecihominis</name>
    <dbReference type="NCBI Taxonomy" id="2881276"/>
    <lineage>
        <taxon>Bacteria</taxon>
        <taxon>Bacillati</taxon>
        <taxon>Bacillota</taxon>
        <taxon>Clostridia</taxon>
        <taxon>Lachnospirales</taxon>
        <taxon>Lachnospiraceae</taxon>
        <taxon>Fusicatenibacter</taxon>
    </lineage>
</organism>
<dbReference type="FunFam" id="3.40.50.720:FF:000203">
    <property type="entry name" value="D-3-phosphoglycerate dehydrogenase (SerA)"/>
    <property type="match status" value="1"/>
</dbReference>
<dbReference type="PROSITE" id="PS00671">
    <property type="entry name" value="D_2_HYDROXYACID_DH_3"/>
    <property type="match status" value="1"/>
</dbReference>
<sequence>MEIVFLEKGSLGNDLDLSYFSELGHVTFYELTKPEEVPERTRDADVIIVNKIPMNEATLSGASHLKLVALTATGMNNIDFDYTNSHGIQVKNVAGYSTNAVAQHTFALLFYVLHRLAYYDNYVKSGAYCTNPGFSHFDEKFSELDGKTWGIVGMGAIGQRVASIAEAFGCHVIYYSTSGRNTDQPYERVDFEELLKRSDVISLHAPLNPDTEGIMNREAFRKMKKSAFLVNVARGGLVVEQDLADALKEGEIAGAGLDVLCQEPMRPENPLFAIKDSRKLIITPHMAWAPVETRERLMRCVYRNIEEIK</sequence>
<dbReference type="InterPro" id="IPR029753">
    <property type="entry name" value="D-isomer_DH_CS"/>
</dbReference>
<dbReference type="PANTHER" id="PTHR43761:SF1">
    <property type="entry name" value="D-ISOMER SPECIFIC 2-HYDROXYACID DEHYDROGENASE CATALYTIC DOMAIN-CONTAINING PROTEIN-RELATED"/>
    <property type="match status" value="1"/>
</dbReference>
<evidence type="ECO:0000313" key="8">
    <source>
        <dbReference type="Proteomes" id="UP001197875"/>
    </source>
</evidence>
<comment type="caution">
    <text evidence="7">The sequence shown here is derived from an EMBL/GenBank/DDBJ whole genome shotgun (WGS) entry which is preliminary data.</text>
</comment>
<keyword evidence="2 4" id="KW-0560">Oxidoreductase</keyword>
<accession>A0AAE3DQ40</accession>
<gene>
    <name evidence="7" type="ORF">LKD71_00625</name>
</gene>
<dbReference type="InterPro" id="IPR006139">
    <property type="entry name" value="D-isomer_2_OHA_DH_cat_dom"/>
</dbReference>
<evidence type="ECO:0000256" key="4">
    <source>
        <dbReference type="RuleBase" id="RU003719"/>
    </source>
</evidence>
<reference evidence="7 8" key="1">
    <citation type="submission" date="2021-10" db="EMBL/GenBank/DDBJ databases">
        <title>Anaerobic single-cell dispensing facilitates the cultivation of human gut bacteria.</title>
        <authorList>
            <person name="Afrizal A."/>
        </authorList>
    </citation>
    <scope>NUCLEOTIDE SEQUENCE [LARGE SCALE GENOMIC DNA]</scope>
    <source>
        <strain evidence="7 8">CLA-AA-H277</strain>
    </source>
</reference>
<proteinExistence type="inferred from homology"/>
<comment type="similarity">
    <text evidence="1 4">Belongs to the D-isomer specific 2-hydroxyacid dehydrogenase family.</text>
</comment>
<dbReference type="SUPFAM" id="SSF51735">
    <property type="entry name" value="NAD(P)-binding Rossmann-fold domains"/>
    <property type="match status" value="1"/>
</dbReference>
<dbReference type="RefSeq" id="WP_227613953.1">
    <property type="nucleotide sequence ID" value="NZ_JAJEPR010000001.1"/>
</dbReference>
<dbReference type="PANTHER" id="PTHR43761">
    <property type="entry name" value="D-ISOMER SPECIFIC 2-HYDROXYACID DEHYDROGENASE FAMILY PROTEIN (AFU_ORTHOLOGUE AFUA_1G13630)"/>
    <property type="match status" value="1"/>
</dbReference>
<dbReference type="NCBIfam" id="NF006263">
    <property type="entry name" value="PRK08410.1"/>
    <property type="match status" value="1"/>
</dbReference>
<dbReference type="EMBL" id="JAJEPR010000001">
    <property type="protein sequence ID" value="MCC2188335.1"/>
    <property type="molecule type" value="Genomic_DNA"/>
</dbReference>
<evidence type="ECO:0000256" key="3">
    <source>
        <dbReference type="ARBA" id="ARBA00023027"/>
    </source>
</evidence>
<evidence type="ECO:0000259" key="5">
    <source>
        <dbReference type="Pfam" id="PF00389"/>
    </source>
</evidence>
<evidence type="ECO:0000256" key="2">
    <source>
        <dbReference type="ARBA" id="ARBA00023002"/>
    </source>
</evidence>
<dbReference type="Gene3D" id="3.40.50.720">
    <property type="entry name" value="NAD(P)-binding Rossmann-like Domain"/>
    <property type="match status" value="2"/>
</dbReference>
<dbReference type="GO" id="GO:0051287">
    <property type="term" value="F:NAD binding"/>
    <property type="evidence" value="ECO:0007669"/>
    <property type="project" value="InterPro"/>
</dbReference>
<feature type="domain" description="D-isomer specific 2-hydroxyacid dehydrogenase NAD-binding" evidence="6">
    <location>
        <begin position="106"/>
        <end position="287"/>
    </location>
</feature>
<name>A0AAE3DQ40_9FIRM</name>
<dbReference type="InterPro" id="IPR006140">
    <property type="entry name" value="D-isomer_DH_NAD-bd"/>
</dbReference>
<dbReference type="GO" id="GO:0016616">
    <property type="term" value="F:oxidoreductase activity, acting on the CH-OH group of donors, NAD or NADP as acceptor"/>
    <property type="evidence" value="ECO:0007669"/>
    <property type="project" value="InterPro"/>
</dbReference>
<dbReference type="InterPro" id="IPR050418">
    <property type="entry name" value="D-iso_2-hydroxyacid_DH_PdxB"/>
</dbReference>
<dbReference type="Pfam" id="PF02826">
    <property type="entry name" value="2-Hacid_dh_C"/>
    <property type="match status" value="1"/>
</dbReference>
<protein>
    <submittedName>
        <fullName evidence="7">D-2-hydroxyacid dehydrogenase</fullName>
    </submittedName>
</protein>
<feature type="domain" description="D-isomer specific 2-hydroxyacid dehydrogenase catalytic" evidence="5">
    <location>
        <begin position="14"/>
        <end position="307"/>
    </location>
</feature>
<dbReference type="CDD" id="cd12162">
    <property type="entry name" value="2-Hacid_dh_4"/>
    <property type="match status" value="1"/>
</dbReference>
<keyword evidence="3" id="KW-0520">NAD</keyword>
<dbReference type="AlphaFoldDB" id="A0AAE3DQ40"/>
<evidence type="ECO:0000313" key="7">
    <source>
        <dbReference type="EMBL" id="MCC2188335.1"/>
    </source>
</evidence>
<evidence type="ECO:0000256" key="1">
    <source>
        <dbReference type="ARBA" id="ARBA00005854"/>
    </source>
</evidence>
<dbReference type="InterPro" id="IPR036291">
    <property type="entry name" value="NAD(P)-bd_dom_sf"/>
</dbReference>
<dbReference type="Proteomes" id="UP001197875">
    <property type="component" value="Unassembled WGS sequence"/>
</dbReference>
<evidence type="ECO:0000259" key="6">
    <source>
        <dbReference type="Pfam" id="PF02826"/>
    </source>
</evidence>
<dbReference type="Pfam" id="PF00389">
    <property type="entry name" value="2-Hacid_dh"/>
    <property type="match status" value="1"/>
</dbReference>
<dbReference type="SUPFAM" id="SSF52283">
    <property type="entry name" value="Formate/glycerate dehydrogenase catalytic domain-like"/>
    <property type="match status" value="1"/>
</dbReference>